<sequence length="87" mass="10380">MYKFKKNYKFPIIVKTKAYVKDSVVFAYHPFTEDYEFGEWKGAVQLAERAEEKYNKQLGEIVSISEYNMTEEGIEKFLTDVEFFLLK</sequence>
<organism evidence="1 2">
    <name type="scientific">Poseidonibacter ostreae</name>
    <dbReference type="NCBI Taxonomy" id="2654171"/>
    <lineage>
        <taxon>Bacteria</taxon>
        <taxon>Pseudomonadati</taxon>
        <taxon>Campylobacterota</taxon>
        <taxon>Epsilonproteobacteria</taxon>
        <taxon>Campylobacterales</taxon>
        <taxon>Arcobacteraceae</taxon>
        <taxon>Poseidonibacter</taxon>
    </lineage>
</organism>
<evidence type="ECO:0000313" key="1">
    <source>
        <dbReference type="EMBL" id="KAB7889560.1"/>
    </source>
</evidence>
<dbReference type="RefSeq" id="WP_152279724.1">
    <property type="nucleotide sequence ID" value="NZ_WFKK01000012.1"/>
</dbReference>
<protein>
    <submittedName>
        <fullName evidence="1">Uncharacterized protein</fullName>
    </submittedName>
</protein>
<evidence type="ECO:0000313" key="2">
    <source>
        <dbReference type="Proteomes" id="UP000472839"/>
    </source>
</evidence>
<gene>
    <name evidence="1" type="ORF">GBG19_05755</name>
</gene>
<dbReference type="EMBL" id="WFKK01000012">
    <property type="protein sequence ID" value="KAB7889560.1"/>
    <property type="molecule type" value="Genomic_DNA"/>
</dbReference>
<accession>A0A6L4WTT7</accession>
<proteinExistence type="predicted"/>
<reference evidence="1 2" key="1">
    <citation type="submission" date="2019-10" db="EMBL/GenBank/DDBJ databases">
        <title>Poseidonibacter ostreae sp. nov., isolated from the gut of the Ostrea denselamellosa.</title>
        <authorList>
            <person name="Choi A."/>
        </authorList>
    </citation>
    <scope>NUCLEOTIDE SEQUENCE [LARGE SCALE GENOMIC DNA]</scope>
    <source>
        <strain evidence="1 2">SJOD-M-33</strain>
    </source>
</reference>
<name>A0A6L4WTT7_9BACT</name>
<dbReference type="AlphaFoldDB" id="A0A6L4WTT7"/>
<dbReference type="Proteomes" id="UP000472839">
    <property type="component" value="Unassembled WGS sequence"/>
</dbReference>
<comment type="caution">
    <text evidence="1">The sequence shown here is derived from an EMBL/GenBank/DDBJ whole genome shotgun (WGS) entry which is preliminary data.</text>
</comment>